<proteinExistence type="predicted"/>
<dbReference type="AlphaFoldDB" id="A0A653DJ37"/>
<keyword evidence="2" id="KW-1185">Reference proteome</keyword>
<organism evidence="1 2">
    <name type="scientific">Callosobruchus maculatus</name>
    <name type="common">Southern cowpea weevil</name>
    <name type="synonym">Pulse bruchid</name>
    <dbReference type="NCBI Taxonomy" id="64391"/>
    <lineage>
        <taxon>Eukaryota</taxon>
        <taxon>Metazoa</taxon>
        <taxon>Ecdysozoa</taxon>
        <taxon>Arthropoda</taxon>
        <taxon>Hexapoda</taxon>
        <taxon>Insecta</taxon>
        <taxon>Pterygota</taxon>
        <taxon>Neoptera</taxon>
        <taxon>Endopterygota</taxon>
        <taxon>Coleoptera</taxon>
        <taxon>Polyphaga</taxon>
        <taxon>Cucujiformia</taxon>
        <taxon>Chrysomeloidea</taxon>
        <taxon>Chrysomelidae</taxon>
        <taxon>Bruchinae</taxon>
        <taxon>Bruchini</taxon>
        <taxon>Callosobruchus</taxon>
    </lineage>
</organism>
<protein>
    <submittedName>
        <fullName evidence="1">Uncharacterized protein</fullName>
    </submittedName>
</protein>
<dbReference type="Proteomes" id="UP000410492">
    <property type="component" value="Unassembled WGS sequence"/>
</dbReference>
<reference evidence="1 2" key="1">
    <citation type="submission" date="2019-01" db="EMBL/GenBank/DDBJ databases">
        <authorList>
            <person name="Sayadi A."/>
        </authorList>
    </citation>
    <scope>NUCLEOTIDE SEQUENCE [LARGE SCALE GENOMIC DNA]</scope>
</reference>
<dbReference type="EMBL" id="CAACVG010012400">
    <property type="protein sequence ID" value="VEN60205.1"/>
    <property type="molecule type" value="Genomic_DNA"/>
</dbReference>
<accession>A0A653DJ37</accession>
<gene>
    <name evidence="1" type="ORF">CALMAC_LOCUS17978</name>
</gene>
<evidence type="ECO:0000313" key="2">
    <source>
        <dbReference type="Proteomes" id="UP000410492"/>
    </source>
</evidence>
<sequence>MHEYVSFIASERRCRTFRSPQHQFYFEKNVSINRYFVSLNEKLSF</sequence>
<evidence type="ECO:0000313" key="1">
    <source>
        <dbReference type="EMBL" id="VEN60205.1"/>
    </source>
</evidence>
<name>A0A653DJ37_CALMS</name>